<organism evidence="2 3">
    <name type="scientific">Klebsiella pneumoniae</name>
    <dbReference type="NCBI Taxonomy" id="573"/>
    <lineage>
        <taxon>Bacteria</taxon>
        <taxon>Pseudomonadati</taxon>
        <taxon>Pseudomonadota</taxon>
        <taxon>Gammaproteobacteria</taxon>
        <taxon>Enterobacterales</taxon>
        <taxon>Enterobacteriaceae</taxon>
        <taxon>Klebsiella/Raoultella group</taxon>
        <taxon>Klebsiella</taxon>
        <taxon>Klebsiella pneumoniae complex</taxon>
    </lineage>
</organism>
<proteinExistence type="predicted"/>
<evidence type="ECO:0000256" key="1">
    <source>
        <dbReference type="SAM" id="Phobius"/>
    </source>
</evidence>
<feature type="transmembrane region" description="Helical" evidence="1">
    <location>
        <begin position="6"/>
        <end position="23"/>
    </location>
</feature>
<evidence type="ECO:0000313" key="3">
    <source>
        <dbReference type="Proteomes" id="UP000254799"/>
    </source>
</evidence>
<gene>
    <name evidence="2" type="ORF">NCTC8849_00816</name>
</gene>
<name>A0A377WE78_KLEPN</name>
<keyword evidence="1" id="KW-1133">Transmembrane helix</keyword>
<protein>
    <submittedName>
        <fullName evidence="2">AscBF operon repressor</fullName>
    </submittedName>
</protein>
<dbReference type="EMBL" id="UGLC01000002">
    <property type="protein sequence ID" value="STT52287.1"/>
    <property type="molecule type" value="Genomic_DNA"/>
</dbReference>
<dbReference type="Proteomes" id="UP000254799">
    <property type="component" value="Unassembled WGS sequence"/>
</dbReference>
<dbReference type="AlphaFoldDB" id="A0A377WE78"/>
<sequence length="184" mass="20963">MRMYKIFFRIIAMVIMVMILSDCRQSYYIARNTGRNIMTLSDHQRAKSALNANDLNAAQGYLTGEKYNNRYRPVSGEESWGSLQYRAAKIVANAAANGQKVRDDALYLAYISLFEAEEGVPEHPDIMLGYMHKAMALLLANPQLLDKIDSKNVSTLPSQFTLERYAVWQYLYDGGEIDWTKKSA</sequence>
<accession>A0A377WE78</accession>
<evidence type="ECO:0000313" key="2">
    <source>
        <dbReference type="EMBL" id="STT52287.1"/>
    </source>
</evidence>
<keyword evidence="1" id="KW-0812">Transmembrane</keyword>
<reference evidence="2 3" key="1">
    <citation type="submission" date="2018-06" db="EMBL/GenBank/DDBJ databases">
        <authorList>
            <consortium name="Pathogen Informatics"/>
            <person name="Doyle S."/>
        </authorList>
    </citation>
    <scope>NUCLEOTIDE SEQUENCE [LARGE SCALE GENOMIC DNA]</scope>
    <source>
        <strain evidence="2 3">NCTC8849</strain>
    </source>
</reference>
<keyword evidence="1" id="KW-0472">Membrane</keyword>